<gene>
    <name evidence="1" type="ORF">LOK49_LG07G01055</name>
</gene>
<dbReference type="Proteomes" id="UP001060215">
    <property type="component" value="Chromosome 7"/>
</dbReference>
<dbReference type="EMBL" id="CM045764">
    <property type="protein sequence ID" value="KAI8008326.1"/>
    <property type="molecule type" value="Genomic_DNA"/>
</dbReference>
<evidence type="ECO:0000313" key="2">
    <source>
        <dbReference type="Proteomes" id="UP001060215"/>
    </source>
</evidence>
<reference evidence="1 2" key="1">
    <citation type="journal article" date="2022" name="Plant J.">
        <title>Chromosome-level genome of Camellia lanceoleosa provides a valuable resource for understanding genome evolution and self-incompatibility.</title>
        <authorList>
            <person name="Gong W."/>
            <person name="Xiao S."/>
            <person name="Wang L."/>
            <person name="Liao Z."/>
            <person name="Chang Y."/>
            <person name="Mo W."/>
            <person name="Hu G."/>
            <person name="Li W."/>
            <person name="Zhao G."/>
            <person name="Zhu H."/>
            <person name="Hu X."/>
            <person name="Ji K."/>
            <person name="Xiang X."/>
            <person name="Song Q."/>
            <person name="Yuan D."/>
            <person name="Jin S."/>
            <person name="Zhang L."/>
        </authorList>
    </citation>
    <scope>NUCLEOTIDE SEQUENCE [LARGE SCALE GENOMIC DNA]</scope>
    <source>
        <strain evidence="1">SQ_2022a</strain>
    </source>
</reference>
<protein>
    <submittedName>
        <fullName evidence="1">Uncharacterized protein</fullName>
    </submittedName>
</protein>
<evidence type="ECO:0000313" key="1">
    <source>
        <dbReference type="EMBL" id="KAI8008326.1"/>
    </source>
</evidence>
<organism evidence="1 2">
    <name type="scientific">Camellia lanceoleosa</name>
    <dbReference type="NCBI Taxonomy" id="1840588"/>
    <lineage>
        <taxon>Eukaryota</taxon>
        <taxon>Viridiplantae</taxon>
        <taxon>Streptophyta</taxon>
        <taxon>Embryophyta</taxon>
        <taxon>Tracheophyta</taxon>
        <taxon>Spermatophyta</taxon>
        <taxon>Magnoliopsida</taxon>
        <taxon>eudicotyledons</taxon>
        <taxon>Gunneridae</taxon>
        <taxon>Pentapetalae</taxon>
        <taxon>asterids</taxon>
        <taxon>Ericales</taxon>
        <taxon>Theaceae</taxon>
        <taxon>Camellia</taxon>
    </lineage>
</organism>
<sequence length="75" mass="8033">MSKAKIGNKAAPPRFTSAFGCPLVETVADELTMKVGGSARGIKTPFCCGSFSTTTSRAKFHEYKPVHILTSLEIL</sequence>
<proteinExistence type="predicted"/>
<keyword evidence="2" id="KW-1185">Reference proteome</keyword>
<comment type="caution">
    <text evidence="1">The sequence shown here is derived from an EMBL/GenBank/DDBJ whole genome shotgun (WGS) entry which is preliminary data.</text>
</comment>
<accession>A0ACC0H5K9</accession>
<name>A0ACC0H5K9_9ERIC</name>